<dbReference type="AlphaFoldDB" id="A0A6G1KLG1"/>
<organism evidence="1 2">
    <name type="scientific">Pleomassaria siparia CBS 279.74</name>
    <dbReference type="NCBI Taxonomy" id="1314801"/>
    <lineage>
        <taxon>Eukaryota</taxon>
        <taxon>Fungi</taxon>
        <taxon>Dikarya</taxon>
        <taxon>Ascomycota</taxon>
        <taxon>Pezizomycotina</taxon>
        <taxon>Dothideomycetes</taxon>
        <taxon>Pleosporomycetidae</taxon>
        <taxon>Pleosporales</taxon>
        <taxon>Pleomassariaceae</taxon>
        <taxon>Pleomassaria</taxon>
    </lineage>
</organism>
<gene>
    <name evidence="1" type="ORF">K504DRAFT_462155</name>
</gene>
<dbReference type="Proteomes" id="UP000799428">
    <property type="component" value="Unassembled WGS sequence"/>
</dbReference>
<dbReference type="EMBL" id="MU005765">
    <property type="protein sequence ID" value="KAF2713640.1"/>
    <property type="molecule type" value="Genomic_DNA"/>
</dbReference>
<keyword evidence="2" id="KW-1185">Reference proteome</keyword>
<protein>
    <submittedName>
        <fullName evidence="1">Uncharacterized protein</fullName>
    </submittedName>
</protein>
<evidence type="ECO:0000313" key="2">
    <source>
        <dbReference type="Proteomes" id="UP000799428"/>
    </source>
</evidence>
<accession>A0A6G1KLG1</accession>
<proteinExistence type="predicted"/>
<name>A0A6G1KLG1_9PLEO</name>
<sequence>MTLVTTVLTNRSCAIHGRTVVFGLIFWVITGRHQWNEPVMDRRFVKQFQALHIRGSNA</sequence>
<evidence type="ECO:0000313" key="1">
    <source>
        <dbReference type="EMBL" id="KAF2713640.1"/>
    </source>
</evidence>
<reference evidence="1" key="1">
    <citation type="journal article" date="2020" name="Stud. Mycol.">
        <title>101 Dothideomycetes genomes: a test case for predicting lifestyles and emergence of pathogens.</title>
        <authorList>
            <person name="Haridas S."/>
            <person name="Albert R."/>
            <person name="Binder M."/>
            <person name="Bloem J."/>
            <person name="Labutti K."/>
            <person name="Salamov A."/>
            <person name="Andreopoulos B."/>
            <person name="Baker S."/>
            <person name="Barry K."/>
            <person name="Bills G."/>
            <person name="Bluhm B."/>
            <person name="Cannon C."/>
            <person name="Castanera R."/>
            <person name="Culley D."/>
            <person name="Daum C."/>
            <person name="Ezra D."/>
            <person name="Gonzalez J."/>
            <person name="Henrissat B."/>
            <person name="Kuo A."/>
            <person name="Liang C."/>
            <person name="Lipzen A."/>
            <person name="Lutzoni F."/>
            <person name="Magnuson J."/>
            <person name="Mondo S."/>
            <person name="Nolan M."/>
            <person name="Ohm R."/>
            <person name="Pangilinan J."/>
            <person name="Park H.-J."/>
            <person name="Ramirez L."/>
            <person name="Alfaro M."/>
            <person name="Sun H."/>
            <person name="Tritt A."/>
            <person name="Yoshinaga Y."/>
            <person name="Zwiers L.-H."/>
            <person name="Turgeon B."/>
            <person name="Goodwin S."/>
            <person name="Spatafora J."/>
            <person name="Crous P."/>
            <person name="Grigoriev I."/>
        </authorList>
    </citation>
    <scope>NUCLEOTIDE SEQUENCE</scope>
    <source>
        <strain evidence="1">CBS 279.74</strain>
    </source>
</reference>